<name>A0A8E0VI28_9TREM</name>
<reference evidence="1" key="1">
    <citation type="submission" date="2019-05" db="EMBL/GenBank/DDBJ databases">
        <title>Annotation for the trematode Fasciolopsis buski.</title>
        <authorList>
            <person name="Choi Y.-J."/>
        </authorList>
    </citation>
    <scope>NUCLEOTIDE SEQUENCE</scope>
    <source>
        <strain evidence="1">HT</strain>
        <tissue evidence="1">Whole worm</tissue>
    </source>
</reference>
<organism evidence="1 2">
    <name type="scientific">Fasciolopsis buskii</name>
    <dbReference type="NCBI Taxonomy" id="27845"/>
    <lineage>
        <taxon>Eukaryota</taxon>
        <taxon>Metazoa</taxon>
        <taxon>Spiralia</taxon>
        <taxon>Lophotrochozoa</taxon>
        <taxon>Platyhelminthes</taxon>
        <taxon>Trematoda</taxon>
        <taxon>Digenea</taxon>
        <taxon>Plagiorchiida</taxon>
        <taxon>Echinostomata</taxon>
        <taxon>Echinostomatoidea</taxon>
        <taxon>Fasciolidae</taxon>
        <taxon>Fasciolopsis</taxon>
    </lineage>
</organism>
<dbReference type="OrthoDB" id="6513184at2759"/>
<dbReference type="Proteomes" id="UP000728185">
    <property type="component" value="Unassembled WGS sequence"/>
</dbReference>
<dbReference type="EMBL" id="LUCM01006870">
    <property type="protein sequence ID" value="KAA0190630.1"/>
    <property type="molecule type" value="Genomic_DNA"/>
</dbReference>
<dbReference type="AlphaFoldDB" id="A0A8E0VI28"/>
<proteinExistence type="predicted"/>
<accession>A0A8E0VI28</accession>
<comment type="caution">
    <text evidence="1">The sequence shown here is derived from an EMBL/GenBank/DDBJ whole genome shotgun (WGS) entry which is preliminary data.</text>
</comment>
<protein>
    <submittedName>
        <fullName evidence="1">Uncharacterized protein</fullName>
    </submittedName>
</protein>
<evidence type="ECO:0000313" key="2">
    <source>
        <dbReference type="Proteomes" id="UP000728185"/>
    </source>
</evidence>
<gene>
    <name evidence="1" type="ORF">FBUS_00981</name>
</gene>
<sequence>MRLLAGNLDGLEINSADQCIPLGDAINELFLFQPFGINSGLGLQHLQKMRRFNWEAIWHKTMENILLERNYLTETERVMFCIPG</sequence>
<keyword evidence="2" id="KW-1185">Reference proteome</keyword>
<evidence type="ECO:0000313" key="1">
    <source>
        <dbReference type="EMBL" id="KAA0190630.1"/>
    </source>
</evidence>